<gene>
    <name evidence="1" type="ORF">QAD02_023349</name>
</gene>
<sequence length="640" mass="74421">MMSTKFASFFYGIVIASLTWAFSLYLYWKLTQNDSNINPTMLALSEPKTPKESYFNQKQHHPQSDDDKSHLSKENLIDNKDVKNDLKFKNSYKNSEKLLQQLKPVPLKPAHPVGQGLDEVGLVHNAEEQRKREDGYINFAFNVLVSDNLSLHRKIPDTRHNLCQNKTYSNNLPNASIIICFYNEHYNTLLRTLHSIVDRTPDNLLHEIILVNDFSDSESLHNEVDDYVKKNFKKIKYFRTEKREGLMRARIFGAKHATGKVLIFLDSHIEVNEMWIEPLLSRISYSKNIVPMPVIDIINADTFQYVSSPLVRGGFNWGLHFKWDSLPKGSLENEQDFVNPIKSPTMAGGLFAIDRKYFFELGEYDDGMDVWGGENLEISFRIWMCGGSIELIPCSRVGHVFRRRRPYGGNDQDTMLRNSLRVAHVWMDDYKKYFLQNVKKIDYGDISERQQLRKKLNCKSFDWYLKNIYPELTLPDDNPQLLKDKWNKVDQNMNQPWHARKRNYTDEYQIRLNNTNLCIQSESDIKTKGARLILAPCLRIKTQMWYETNKHELVLGQMLCLEGSEKMPRLGKCHEMGGNQEWKISGSRAIPIYNLATGTCLGVVGPIKNKHLIMDFCNKVDKSTLIWELVRSKLLSKKSL</sequence>
<evidence type="ECO:0000313" key="1">
    <source>
        <dbReference type="EMBL" id="KAJ8687555.1"/>
    </source>
</evidence>
<reference evidence="1" key="1">
    <citation type="submission" date="2023-04" db="EMBL/GenBank/DDBJ databases">
        <title>A chromosome-level genome assembly of the parasitoid wasp Eretmocerus hayati.</title>
        <authorList>
            <person name="Zhong Y."/>
            <person name="Liu S."/>
            <person name="Liu Y."/>
        </authorList>
    </citation>
    <scope>NUCLEOTIDE SEQUENCE</scope>
    <source>
        <strain evidence="1">ZJU_SS_LIU_2023</strain>
    </source>
</reference>
<proteinExistence type="predicted"/>
<name>A0ACC2Q0G8_9HYME</name>
<organism evidence="1 2">
    <name type="scientific">Eretmocerus hayati</name>
    <dbReference type="NCBI Taxonomy" id="131215"/>
    <lineage>
        <taxon>Eukaryota</taxon>
        <taxon>Metazoa</taxon>
        <taxon>Ecdysozoa</taxon>
        <taxon>Arthropoda</taxon>
        <taxon>Hexapoda</taxon>
        <taxon>Insecta</taxon>
        <taxon>Pterygota</taxon>
        <taxon>Neoptera</taxon>
        <taxon>Endopterygota</taxon>
        <taxon>Hymenoptera</taxon>
        <taxon>Apocrita</taxon>
        <taxon>Proctotrupomorpha</taxon>
        <taxon>Chalcidoidea</taxon>
        <taxon>Aphelinidae</taxon>
        <taxon>Aphelininae</taxon>
        <taxon>Eretmocerus</taxon>
    </lineage>
</organism>
<keyword evidence="2" id="KW-1185">Reference proteome</keyword>
<dbReference type="EMBL" id="CM056741">
    <property type="protein sequence ID" value="KAJ8687555.1"/>
    <property type="molecule type" value="Genomic_DNA"/>
</dbReference>
<comment type="caution">
    <text evidence="1">The sequence shown here is derived from an EMBL/GenBank/DDBJ whole genome shotgun (WGS) entry which is preliminary data.</text>
</comment>
<accession>A0ACC2Q0G8</accession>
<dbReference type="Proteomes" id="UP001239111">
    <property type="component" value="Chromosome 1"/>
</dbReference>
<evidence type="ECO:0000313" key="2">
    <source>
        <dbReference type="Proteomes" id="UP001239111"/>
    </source>
</evidence>
<protein>
    <submittedName>
        <fullName evidence="1">Uncharacterized protein</fullName>
    </submittedName>
</protein>